<evidence type="ECO:0000259" key="1">
    <source>
        <dbReference type="SMART" id="SM01022"/>
    </source>
</evidence>
<dbReference type="InterPro" id="IPR015947">
    <property type="entry name" value="PUA-like_sf"/>
</dbReference>
<evidence type="ECO:0000313" key="3">
    <source>
        <dbReference type="Proteomes" id="UP000003346"/>
    </source>
</evidence>
<proteinExistence type="predicted"/>
<dbReference type="Gene3D" id="3.10.400.10">
    <property type="entry name" value="Sulfate adenylyltransferase"/>
    <property type="match status" value="1"/>
</dbReference>
<dbReference type="PIRSF" id="PIRSF021320">
    <property type="entry name" value="DUF984"/>
    <property type="match status" value="1"/>
</dbReference>
<feature type="domain" description="ASCH" evidence="1">
    <location>
        <begin position="27"/>
        <end position="149"/>
    </location>
</feature>
<protein>
    <recommendedName>
        <fullName evidence="1">ASCH domain-containing protein</fullName>
    </recommendedName>
</protein>
<dbReference type="InterPro" id="IPR007374">
    <property type="entry name" value="ASCH_domain"/>
</dbReference>
<dbReference type="SMART" id="SM01022">
    <property type="entry name" value="ASCH"/>
    <property type="match status" value="1"/>
</dbReference>
<dbReference type="HOGENOM" id="CLU_102450_0_0_9"/>
<dbReference type="InterPro" id="IPR009326">
    <property type="entry name" value="DUF984"/>
</dbReference>
<dbReference type="SUPFAM" id="SSF88697">
    <property type="entry name" value="PUA domain-like"/>
    <property type="match status" value="1"/>
</dbReference>
<reference evidence="2 3" key="1">
    <citation type="submission" date="2006-11" db="EMBL/GenBank/DDBJ databases">
        <authorList>
            <consortium name="Laboratoire de Microbiologie (Universite Bourgogne)"/>
            <consortium name="GENOME Express"/>
            <consortium name="UMR Oenologie Ampelologie (Universite Bordeaux 2)"/>
            <person name="Guzzo J."/>
        </authorList>
    </citation>
    <scope>NUCLEOTIDE SEQUENCE [LARGE SCALE GENOMIC DNA]</scope>
    <source>
        <strain evidence="2 3">ATCC BAA-1163</strain>
    </source>
</reference>
<accession>A0NI54</accession>
<dbReference type="Pfam" id="PF04266">
    <property type="entry name" value="ASCH"/>
    <property type="match status" value="1"/>
</dbReference>
<dbReference type="AlphaFoldDB" id="A0NI54"/>
<dbReference type="EMBL" id="AAUV01000040">
    <property type="protein sequence ID" value="EAV39805.1"/>
    <property type="molecule type" value="Genomic_DNA"/>
</dbReference>
<sequence length="150" mass="17472">MLMNNIEAYWSTFKNKNNITTDKYSAFAFGWPESMQNELAELVKSGIKTATTSAFELYEPNEEIPLIGEYNVILDGRGNPVCITQTKVVETMPFNLISQEHAFHEGEGDRSYDYWRKVHEDFFNKEFKENKKTFKLDAPCICEVFELVFK</sequence>
<gene>
    <name evidence="2" type="ORF">OENOO_45004</name>
</gene>
<dbReference type="PANTHER" id="PTHR39203:SF1">
    <property type="entry name" value="CYTOPLASMIC PROTEIN"/>
    <property type="match status" value="1"/>
</dbReference>
<name>A0NI54_OENOE</name>
<organism evidence="2 3">
    <name type="scientific">Oenococcus oeni ATCC BAA-1163</name>
    <dbReference type="NCBI Taxonomy" id="379360"/>
    <lineage>
        <taxon>Bacteria</taxon>
        <taxon>Bacillati</taxon>
        <taxon>Bacillota</taxon>
        <taxon>Bacilli</taxon>
        <taxon>Lactobacillales</taxon>
        <taxon>Lactobacillaceae</taxon>
        <taxon>Oenococcus</taxon>
    </lineage>
</organism>
<comment type="caution">
    <text evidence="2">The sequence shown here is derived from an EMBL/GenBank/DDBJ whole genome shotgun (WGS) entry which is preliminary data.</text>
</comment>
<dbReference type="Proteomes" id="UP000003346">
    <property type="component" value="Unassembled WGS sequence"/>
</dbReference>
<dbReference type="CDD" id="cd06553">
    <property type="entry name" value="ASCH_Ef3133_like"/>
    <property type="match status" value="1"/>
</dbReference>
<evidence type="ECO:0000313" key="2">
    <source>
        <dbReference type="EMBL" id="EAV39805.1"/>
    </source>
</evidence>
<dbReference type="PANTHER" id="PTHR39203">
    <property type="entry name" value="CYTOPLASMIC PROTEIN-RELATED"/>
    <property type="match status" value="1"/>
</dbReference>